<evidence type="ECO:0000313" key="3">
    <source>
        <dbReference type="Proteomes" id="UP000037386"/>
    </source>
</evidence>
<keyword evidence="1" id="KW-0472">Membrane</keyword>
<feature type="transmembrane region" description="Helical" evidence="1">
    <location>
        <begin position="15"/>
        <end position="36"/>
    </location>
</feature>
<evidence type="ECO:0000313" key="2">
    <source>
        <dbReference type="EMBL" id="KOR75218.1"/>
    </source>
</evidence>
<gene>
    <name evidence="2" type="ORF">CPX_001820</name>
</gene>
<dbReference type="EMBL" id="LHCF01000038">
    <property type="protein sequence ID" value="KOR75218.1"/>
    <property type="molecule type" value="Genomic_DNA"/>
</dbReference>
<name>A0A0M1MZ92_9MOLU</name>
<dbReference type="Proteomes" id="UP000037386">
    <property type="component" value="Unassembled WGS sequence"/>
</dbReference>
<protein>
    <submittedName>
        <fullName evidence="2">Uncharacterized protein</fullName>
    </submittedName>
</protein>
<accession>A0A0M1MZ92</accession>
<dbReference type="PATRIC" id="fig|479893.3.peg.650"/>
<sequence length="57" mass="6598">MAPAENNEKTTYQNWLKLLFINLVVTPLVFLMMVFLTNEILNILVSFTSILKPPLLF</sequence>
<proteinExistence type="predicted"/>
<reference evidence="3" key="1">
    <citation type="submission" date="2015-05" db="EMBL/GenBank/DDBJ databases">
        <title>Draft genome sequence of 'Candidatus Phytoplasma Pruni' strain CX, a plant pathogenic bacterium.</title>
        <authorList>
            <person name="Lee I.-M."/>
            <person name="Bottner-Parker K.D."/>
            <person name="Shao J."/>
            <person name="Gundersen-Rindal D.E."/>
            <person name="Zhao Y."/>
            <person name="Davis R.E."/>
        </authorList>
    </citation>
    <scope>NUCLEOTIDE SEQUENCE [LARGE SCALE GENOMIC DNA]</scope>
    <source>
        <strain evidence="3">CX</strain>
    </source>
</reference>
<evidence type="ECO:0000256" key="1">
    <source>
        <dbReference type="SAM" id="Phobius"/>
    </source>
</evidence>
<keyword evidence="1" id="KW-1133">Transmembrane helix</keyword>
<comment type="caution">
    <text evidence="2">The sequence shown here is derived from an EMBL/GenBank/DDBJ whole genome shotgun (WGS) entry which is preliminary data.</text>
</comment>
<organism evidence="2 3">
    <name type="scientific">Candidatus Phytoplasma pruni</name>
    <dbReference type="NCBI Taxonomy" id="479893"/>
    <lineage>
        <taxon>Bacteria</taxon>
        <taxon>Bacillati</taxon>
        <taxon>Mycoplasmatota</taxon>
        <taxon>Mollicutes</taxon>
        <taxon>Acholeplasmatales</taxon>
        <taxon>Acholeplasmataceae</taxon>
        <taxon>Candidatus Phytoplasma</taxon>
        <taxon>16SrIII (X-disease group)</taxon>
    </lineage>
</organism>
<dbReference type="AlphaFoldDB" id="A0A0M1MZ92"/>
<keyword evidence="1" id="KW-0812">Transmembrane</keyword>